<proteinExistence type="predicted"/>
<sequence length="143" mass="15660">MRLVGPSDVIDWAQCLVADGDTQEKVVALSVLPDDATEEVESLLGALADDVGLCEMTEARAGTLVAAQVARLLTSGELEPIDTAREIWRISRLAPSVESELRAFVGLASEWEDDPENRDVYEEDIRSRALRLSSWSGSRCVKQ</sequence>
<evidence type="ECO:0008006" key="3">
    <source>
        <dbReference type="Google" id="ProtNLM"/>
    </source>
</evidence>
<reference evidence="1 2" key="1">
    <citation type="journal article" date="2019" name="Int. J. Syst. Evol. Microbiol.">
        <title>The Global Catalogue of Microorganisms (GCM) 10K type strain sequencing project: providing services to taxonomists for standard genome sequencing and annotation.</title>
        <authorList>
            <consortium name="The Broad Institute Genomics Platform"/>
            <consortium name="The Broad Institute Genome Sequencing Center for Infectious Disease"/>
            <person name="Wu L."/>
            <person name="Ma J."/>
        </authorList>
    </citation>
    <scope>NUCLEOTIDE SEQUENCE [LARGE SCALE GENOMIC DNA]</scope>
    <source>
        <strain evidence="1 2">JCM 13022</strain>
    </source>
</reference>
<evidence type="ECO:0000313" key="1">
    <source>
        <dbReference type="EMBL" id="GAA1194195.1"/>
    </source>
</evidence>
<comment type="caution">
    <text evidence="1">The sequence shown here is derived from an EMBL/GenBank/DDBJ whole genome shotgun (WGS) entry which is preliminary data.</text>
</comment>
<organism evidence="1 2">
    <name type="scientific">Prauserella alba</name>
    <dbReference type="NCBI Taxonomy" id="176898"/>
    <lineage>
        <taxon>Bacteria</taxon>
        <taxon>Bacillati</taxon>
        <taxon>Actinomycetota</taxon>
        <taxon>Actinomycetes</taxon>
        <taxon>Pseudonocardiales</taxon>
        <taxon>Pseudonocardiaceae</taxon>
        <taxon>Prauserella</taxon>
    </lineage>
</organism>
<accession>A0ABN1V6Q0</accession>
<protein>
    <recommendedName>
        <fullName evidence="3">DUF4259 domain-containing protein</fullName>
    </recommendedName>
</protein>
<dbReference type="Proteomes" id="UP001500467">
    <property type="component" value="Unassembled WGS sequence"/>
</dbReference>
<keyword evidence="2" id="KW-1185">Reference proteome</keyword>
<gene>
    <name evidence="1" type="ORF">GCM10009675_06250</name>
</gene>
<name>A0ABN1V6Q0_9PSEU</name>
<dbReference type="EMBL" id="BAAALM010000002">
    <property type="protein sequence ID" value="GAA1194195.1"/>
    <property type="molecule type" value="Genomic_DNA"/>
</dbReference>
<evidence type="ECO:0000313" key="2">
    <source>
        <dbReference type="Proteomes" id="UP001500467"/>
    </source>
</evidence>